<protein>
    <recommendedName>
        <fullName evidence="11">Urea active transporter</fullName>
    </recommendedName>
</protein>
<feature type="transmembrane region" description="Helical" evidence="8">
    <location>
        <begin position="165"/>
        <end position="190"/>
    </location>
</feature>
<evidence type="ECO:0008006" key="11">
    <source>
        <dbReference type="Google" id="ProtNLM"/>
    </source>
</evidence>
<dbReference type="InterPro" id="IPR001734">
    <property type="entry name" value="Na/solute_symporter"/>
</dbReference>
<dbReference type="Pfam" id="PF00474">
    <property type="entry name" value="SSF"/>
    <property type="match status" value="1"/>
</dbReference>
<evidence type="ECO:0000256" key="1">
    <source>
        <dbReference type="ARBA" id="ARBA00004141"/>
    </source>
</evidence>
<accession>A0A507R2K9</accession>
<name>A0A507R2K9_MONPU</name>
<dbReference type="PANTHER" id="PTHR46154:SF3">
    <property type="entry name" value="DUR32P"/>
    <property type="match status" value="1"/>
</dbReference>
<keyword evidence="5 8" id="KW-0472">Membrane</keyword>
<feature type="transmembrane region" description="Helical" evidence="8">
    <location>
        <begin position="137"/>
        <end position="159"/>
    </location>
</feature>
<dbReference type="Proteomes" id="UP000319663">
    <property type="component" value="Unassembled WGS sequence"/>
</dbReference>
<feature type="transmembrane region" description="Helical" evidence="8">
    <location>
        <begin position="462"/>
        <end position="482"/>
    </location>
</feature>
<comment type="caution">
    <text evidence="9">The sequence shown here is derived from an EMBL/GenBank/DDBJ whole genome shotgun (WGS) entry which is preliminary data.</text>
</comment>
<keyword evidence="3 8" id="KW-0812">Transmembrane</keyword>
<evidence type="ECO:0000313" key="10">
    <source>
        <dbReference type="Proteomes" id="UP000319663"/>
    </source>
</evidence>
<feature type="transmembrane region" description="Helical" evidence="8">
    <location>
        <begin position="437"/>
        <end position="455"/>
    </location>
</feature>
<feature type="transmembrane region" description="Helical" evidence="8">
    <location>
        <begin position="406"/>
        <end position="425"/>
    </location>
</feature>
<sequence>MTQAELGVQGVHLIPQGTAYGLLIGLGVLFCGVILVAIKIQKAYLSEDSGTSEMFMVANRSVGTGLTASAVFSSWMWINETVLAAAMCYRYGLAVPLWWGSGLCFQIALMAALGVMAKIRVPYAHTSLEIIRQRYGWIGHVVFILLNITNNVFGCASMILTGSQLIYGVSGMHFVAATILIPLGVVMYTAVGGLKATFLTDFLHTTVALILIIYFTLSVLTHPAVGGLYGLYDKVMATAGENRIPGNYKGSLLTMKSKGAIVWGLILKFGNLALVVTDTAFWQKSFASEVNATVPAYNLAALAVFGIPWGLGTVIGLTGRALHNTPIFPTYPDGISDAQVNAGMVMPLVVKALIGDSGIVAFFVLLFMALTSTVSSSMIAVSSILSFDVYKTYINPKASDQRLLHVSHLTVVFHAIFITGVSIAMNYGGANMTWIGYFRPILSCPGIIPLALTLFWSGQTRLAAILAPVLGFFTGLGIWLGAAKAMYEAVNMTTTGENYPALYGAIGSFFSPALYSVVISMYKPQTFDWRIFLRIELADEAQLHASDTPDHPNQKPQLDSKQASETSTPEASDIDDLERAKAGYESEKNPAAISTGPPTSPTQLSLDDVRHPFSEQTLKELFRWNRIAWIFFVVIVLITFILWPMPLYRNYVFTKPFFSGWVTVAILWQFFAFFAVVVFPLYDGRWEILRGAVGSWKSSREFVRRWTSRP</sequence>
<dbReference type="STRING" id="5098.A0A507R2K9"/>
<dbReference type="EMBL" id="VIFY01000025">
    <property type="protein sequence ID" value="TQB74912.1"/>
    <property type="molecule type" value="Genomic_DNA"/>
</dbReference>
<feature type="transmembrane region" description="Helical" evidence="8">
    <location>
        <begin position="260"/>
        <end position="282"/>
    </location>
</feature>
<evidence type="ECO:0000256" key="6">
    <source>
        <dbReference type="RuleBase" id="RU362091"/>
    </source>
</evidence>
<evidence type="ECO:0000256" key="8">
    <source>
        <dbReference type="SAM" id="Phobius"/>
    </source>
</evidence>
<dbReference type="CDD" id="cd11476">
    <property type="entry name" value="SLC5sbd_DUR3"/>
    <property type="match status" value="1"/>
</dbReference>
<feature type="transmembrane region" description="Helical" evidence="8">
    <location>
        <begin position="202"/>
        <end position="225"/>
    </location>
</feature>
<reference evidence="9 10" key="1">
    <citation type="submission" date="2019-06" db="EMBL/GenBank/DDBJ databases">
        <title>Wine fermentation using esterase from Monascus purpureus.</title>
        <authorList>
            <person name="Geng C."/>
            <person name="Zhang Y."/>
        </authorList>
    </citation>
    <scope>NUCLEOTIDE SEQUENCE [LARGE SCALE GENOMIC DNA]</scope>
    <source>
        <strain evidence="9">HQ1</strain>
    </source>
</reference>
<evidence type="ECO:0000256" key="4">
    <source>
        <dbReference type="ARBA" id="ARBA00022989"/>
    </source>
</evidence>
<feature type="compositionally biased region" description="Polar residues" evidence="7">
    <location>
        <begin position="554"/>
        <end position="570"/>
    </location>
</feature>
<dbReference type="PANTHER" id="PTHR46154">
    <property type="match status" value="1"/>
</dbReference>
<gene>
    <name evidence="9" type="ORF">MPDQ_003943</name>
</gene>
<proteinExistence type="inferred from homology"/>
<evidence type="ECO:0000256" key="5">
    <source>
        <dbReference type="ARBA" id="ARBA00023136"/>
    </source>
</evidence>
<dbReference type="OrthoDB" id="6132759at2759"/>
<dbReference type="GO" id="GO:0015204">
    <property type="term" value="F:urea transmembrane transporter activity"/>
    <property type="evidence" value="ECO:0007669"/>
    <property type="project" value="InterPro"/>
</dbReference>
<evidence type="ECO:0000256" key="7">
    <source>
        <dbReference type="SAM" id="MobiDB-lite"/>
    </source>
</evidence>
<feature type="transmembrane region" description="Helical" evidence="8">
    <location>
        <begin position="502"/>
        <end position="522"/>
    </location>
</feature>
<feature type="region of interest" description="Disordered" evidence="7">
    <location>
        <begin position="545"/>
        <end position="576"/>
    </location>
</feature>
<feature type="transmembrane region" description="Helical" evidence="8">
    <location>
        <begin position="20"/>
        <end position="40"/>
    </location>
</feature>
<dbReference type="Gene3D" id="1.20.1730.10">
    <property type="entry name" value="Sodium/glucose cotransporter"/>
    <property type="match status" value="1"/>
</dbReference>
<dbReference type="GO" id="GO:0005886">
    <property type="term" value="C:plasma membrane"/>
    <property type="evidence" value="ECO:0007669"/>
    <property type="project" value="TreeGrafter"/>
</dbReference>
<evidence type="ECO:0000256" key="3">
    <source>
        <dbReference type="ARBA" id="ARBA00022692"/>
    </source>
</evidence>
<comment type="subcellular location">
    <subcellularLocation>
        <location evidence="1">Membrane</location>
        <topology evidence="1">Multi-pass membrane protein</topology>
    </subcellularLocation>
</comment>
<feature type="transmembrane region" description="Helical" evidence="8">
    <location>
        <begin position="61"/>
        <end position="78"/>
    </location>
</feature>
<dbReference type="AlphaFoldDB" id="A0A507R2K9"/>
<dbReference type="InterPro" id="IPR031155">
    <property type="entry name" value="DUR"/>
</dbReference>
<keyword evidence="10" id="KW-1185">Reference proteome</keyword>
<keyword evidence="4 8" id="KW-1133">Transmembrane helix</keyword>
<dbReference type="PROSITE" id="PS50283">
    <property type="entry name" value="NA_SOLUT_SYMP_3"/>
    <property type="match status" value="1"/>
</dbReference>
<feature type="transmembrane region" description="Helical" evidence="8">
    <location>
        <begin position="359"/>
        <end position="385"/>
    </location>
</feature>
<comment type="similarity">
    <text evidence="2 6">Belongs to the sodium:solute symporter (SSF) (TC 2.A.21) family.</text>
</comment>
<feature type="transmembrane region" description="Helical" evidence="8">
    <location>
        <begin position="658"/>
        <end position="682"/>
    </location>
</feature>
<evidence type="ECO:0000313" key="9">
    <source>
        <dbReference type="EMBL" id="TQB74912.1"/>
    </source>
</evidence>
<evidence type="ECO:0000256" key="2">
    <source>
        <dbReference type="ARBA" id="ARBA00006434"/>
    </source>
</evidence>
<feature type="transmembrane region" description="Helical" evidence="8">
    <location>
        <begin position="627"/>
        <end position="646"/>
    </location>
</feature>
<feature type="transmembrane region" description="Helical" evidence="8">
    <location>
        <begin position="294"/>
        <end position="317"/>
    </location>
</feature>
<dbReference type="InterPro" id="IPR038377">
    <property type="entry name" value="Na/Glc_symporter_sf"/>
</dbReference>
<feature type="transmembrane region" description="Helical" evidence="8">
    <location>
        <begin position="98"/>
        <end position="117"/>
    </location>
</feature>
<organism evidence="9 10">
    <name type="scientific">Monascus purpureus</name>
    <name type="common">Red mold</name>
    <name type="synonym">Monascus anka</name>
    <dbReference type="NCBI Taxonomy" id="5098"/>
    <lineage>
        <taxon>Eukaryota</taxon>
        <taxon>Fungi</taxon>
        <taxon>Dikarya</taxon>
        <taxon>Ascomycota</taxon>
        <taxon>Pezizomycotina</taxon>
        <taxon>Eurotiomycetes</taxon>
        <taxon>Eurotiomycetidae</taxon>
        <taxon>Eurotiales</taxon>
        <taxon>Aspergillaceae</taxon>
        <taxon>Monascus</taxon>
    </lineage>
</organism>